<dbReference type="RefSeq" id="WP_012163995.1">
    <property type="nucleotide sequence ID" value="NC_009925.1"/>
</dbReference>
<accession>B0C3A3</accession>
<dbReference type="STRING" id="329726.AM1_3612"/>
<dbReference type="OrthoDB" id="9810122at2"/>
<feature type="coiled-coil region" evidence="1">
    <location>
        <begin position="10"/>
        <end position="37"/>
    </location>
</feature>
<name>B0C3A3_ACAM1</name>
<organism evidence="2 3">
    <name type="scientific">Acaryochloris marina (strain MBIC 11017)</name>
    <dbReference type="NCBI Taxonomy" id="329726"/>
    <lineage>
        <taxon>Bacteria</taxon>
        <taxon>Bacillati</taxon>
        <taxon>Cyanobacteriota</taxon>
        <taxon>Cyanophyceae</taxon>
        <taxon>Acaryochloridales</taxon>
        <taxon>Acaryochloridaceae</taxon>
        <taxon>Acaryochloris</taxon>
    </lineage>
</organism>
<sequence>MKLSKFFQRLYSAADELATLVDRIERLQEAVGRLEMRQLDRIKSRDLHDYEFQVFSQWGEDGILQFLINNISIKNRIFVEFGVGDYSESNTRFMLKNRNWSGLIIDGSEKNIQKIRQSDLPWKYDLRTEHSFITRNNINQLISSNDIHGDIGILSIDIDGNDYWVWQSIESIKPRIVICEYNSLFGYKYAVTTPYDPDFMIHKAHFSGLYWGASITAFHVLAKQKGYSLVGSNSEGNNIFFVRDDVLGDLPAYTPEEAYVKSKFRISRSRTGELSFLDFEAGLEVMKDMPLYDVNTDSLIKVRDLTAVEVDG</sequence>
<reference evidence="2 3" key="1">
    <citation type="journal article" date="2008" name="Proc. Natl. Acad. Sci. U.S.A.">
        <title>Niche adaptation and genome expansion in the chlorophyll d-producing cyanobacterium Acaryochloris marina.</title>
        <authorList>
            <person name="Swingley W.D."/>
            <person name="Chen M."/>
            <person name="Cheung P.C."/>
            <person name="Conrad A.L."/>
            <person name="Dejesa L.C."/>
            <person name="Hao J."/>
            <person name="Honchak B.M."/>
            <person name="Karbach L.E."/>
            <person name="Kurdoglu A."/>
            <person name="Lahiri S."/>
            <person name="Mastrian S.D."/>
            <person name="Miyashita H."/>
            <person name="Page L."/>
            <person name="Ramakrishna P."/>
            <person name="Satoh S."/>
            <person name="Sattley W.M."/>
            <person name="Shimada Y."/>
            <person name="Taylor H.L."/>
            <person name="Tomo T."/>
            <person name="Tsuchiya T."/>
            <person name="Wang Z.T."/>
            <person name="Raymond J."/>
            <person name="Mimuro M."/>
            <person name="Blankenship R.E."/>
            <person name="Touchman J.W."/>
        </authorList>
    </citation>
    <scope>NUCLEOTIDE SEQUENCE [LARGE SCALE GENOMIC DNA]</scope>
    <source>
        <strain evidence="3">MBIC 11017</strain>
    </source>
</reference>
<evidence type="ECO:0000313" key="3">
    <source>
        <dbReference type="Proteomes" id="UP000000268"/>
    </source>
</evidence>
<evidence type="ECO:0000256" key="1">
    <source>
        <dbReference type="SAM" id="Coils"/>
    </source>
</evidence>
<keyword evidence="3" id="KW-1185">Reference proteome</keyword>
<keyword evidence="1" id="KW-0175">Coiled coil</keyword>
<dbReference type="AlphaFoldDB" id="B0C3A3"/>
<gene>
    <name evidence="2" type="ordered locus">AM1_3612</name>
</gene>
<dbReference type="HOGENOM" id="CLU_071534_0_0_3"/>
<dbReference type="EMBL" id="CP000828">
    <property type="protein sequence ID" value="ABW28602.1"/>
    <property type="molecule type" value="Genomic_DNA"/>
</dbReference>
<dbReference type="Proteomes" id="UP000000268">
    <property type="component" value="Chromosome"/>
</dbReference>
<evidence type="ECO:0008006" key="4">
    <source>
        <dbReference type="Google" id="ProtNLM"/>
    </source>
</evidence>
<dbReference type="eggNOG" id="ENOG502Z9VT">
    <property type="taxonomic scope" value="Bacteria"/>
</dbReference>
<proteinExistence type="predicted"/>
<evidence type="ECO:0000313" key="2">
    <source>
        <dbReference type="EMBL" id="ABW28602.1"/>
    </source>
</evidence>
<dbReference type="KEGG" id="amr:AM1_3612"/>
<protein>
    <recommendedName>
        <fullName evidence="4">Methyltransferase FkbM domain-containing protein</fullName>
    </recommendedName>
</protein>